<sequence length="98" mass="11769">MVVIDWLQTSEFIRANSERFILYSLCGCFIGIAMIFLTVIIVLFMERREYQTEEDEVPRHTYQVPRPDDIYNDILAAERPYPSVYHYNERSQSEIYHI</sequence>
<keyword evidence="1" id="KW-1133">Transmembrane helix</keyword>
<dbReference type="EMBL" id="CAJNOR010008676">
    <property type="protein sequence ID" value="CAF1636116.1"/>
    <property type="molecule type" value="Genomic_DNA"/>
</dbReference>
<evidence type="ECO:0000313" key="2">
    <source>
        <dbReference type="EMBL" id="CAF1015686.1"/>
    </source>
</evidence>
<keyword evidence="4" id="KW-1185">Reference proteome</keyword>
<accession>A0A816DBV6</accession>
<gene>
    <name evidence="2" type="ORF">EDS130_LOCUS15624</name>
    <name evidence="3" type="ORF">XAT740_LOCUS52504</name>
</gene>
<dbReference type="OrthoDB" id="10014742at2759"/>
<dbReference type="Proteomes" id="UP000663828">
    <property type="component" value="Unassembled WGS sequence"/>
</dbReference>
<evidence type="ECO:0000313" key="4">
    <source>
        <dbReference type="Proteomes" id="UP000663828"/>
    </source>
</evidence>
<dbReference type="AlphaFoldDB" id="A0A816DBV6"/>
<reference evidence="3" key="1">
    <citation type="submission" date="2021-02" db="EMBL/GenBank/DDBJ databases">
        <authorList>
            <person name="Nowell W R."/>
        </authorList>
    </citation>
    <scope>NUCLEOTIDE SEQUENCE</scope>
</reference>
<evidence type="ECO:0000256" key="1">
    <source>
        <dbReference type="SAM" id="Phobius"/>
    </source>
</evidence>
<keyword evidence="1" id="KW-0812">Transmembrane</keyword>
<dbReference type="Proteomes" id="UP000663852">
    <property type="component" value="Unassembled WGS sequence"/>
</dbReference>
<name>A0A816DBV6_ADIRI</name>
<feature type="transmembrane region" description="Helical" evidence="1">
    <location>
        <begin position="20"/>
        <end position="44"/>
    </location>
</feature>
<proteinExistence type="predicted"/>
<comment type="caution">
    <text evidence="3">The sequence shown here is derived from an EMBL/GenBank/DDBJ whole genome shotgun (WGS) entry which is preliminary data.</text>
</comment>
<keyword evidence="1" id="KW-0472">Membrane</keyword>
<dbReference type="EMBL" id="CAJNOJ010000066">
    <property type="protein sequence ID" value="CAF1015686.1"/>
    <property type="molecule type" value="Genomic_DNA"/>
</dbReference>
<organism evidence="3 4">
    <name type="scientific">Adineta ricciae</name>
    <name type="common">Rotifer</name>
    <dbReference type="NCBI Taxonomy" id="249248"/>
    <lineage>
        <taxon>Eukaryota</taxon>
        <taxon>Metazoa</taxon>
        <taxon>Spiralia</taxon>
        <taxon>Gnathifera</taxon>
        <taxon>Rotifera</taxon>
        <taxon>Eurotatoria</taxon>
        <taxon>Bdelloidea</taxon>
        <taxon>Adinetida</taxon>
        <taxon>Adinetidae</taxon>
        <taxon>Adineta</taxon>
    </lineage>
</organism>
<evidence type="ECO:0000313" key="3">
    <source>
        <dbReference type="EMBL" id="CAF1636116.1"/>
    </source>
</evidence>
<protein>
    <submittedName>
        <fullName evidence="3">Uncharacterized protein</fullName>
    </submittedName>
</protein>